<evidence type="ECO:0000259" key="1">
    <source>
        <dbReference type="Pfam" id="PF09924"/>
    </source>
</evidence>
<proteinExistence type="predicted"/>
<protein>
    <submittedName>
        <fullName evidence="2">DUF2156 domain-containing protein</fullName>
    </submittedName>
</protein>
<dbReference type="PANTHER" id="PTHR41373:SF1">
    <property type="entry name" value="PHOSPHATIDYLGLYCEROL LYSYLTRANSFERASE C-TERMINAL DOMAIN-CONTAINING PROTEIN"/>
    <property type="match status" value="1"/>
</dbReference>
<dbReference type="Pfam" id="PF09924">
    <property type="entry name" value="LPG_synthase_C"/>
    <property type="match status" value="1"/>
</dbReference>
<evidence type="ECO:0000313" key="3">
    <source>
        <dbReference type="Proteomes" id="UP000649826"/>
    </source>
</evidence>
<gene>
    <name evidence="2" type="ORF">H8Z82_02935</name>
</gene>
<dbReference type="InterPro" id="IPR016181">
    <property type="entry name" value="Acyl_CoA_acyltransferase"/>
</dbReference>
<evidence type="ECO:0000313" key="2">
    <source>
        <dbReference type="EMBL" id="MBC5778630.1"/>
    </source>
</evidence>
<dbReference type="Proteomes" id="UP000649826">
    <property type="component" value="Unassembled WGS sequence"/>
</dbReference>
<sequence>MFLTIIAGDYALIFKGDRMKSDTKKYYKIPQKMLEIFLARGYQELRVEDQSLFDPYYDSMNDHWSANTSFLNLIGWRDSYPTYFKIAEGLLINITYLNTEGYPVAVPFVGNYTEEKIKKVMQILKEDFAGFDAQLIIMDVVPWMLPYYEASGIQFEIEDNRDYMDYTFTPEQFLAGMDMQDDRYRYNYFKRRFAYETEEITPFHREEIREFMEREWCGEKTCEECHCGCLLRVIDNLVPVFDKIRINGILVRVEGKMAGLCIVSCRNGLGVYQYKNAVNRIKGINEYLLRESFERYLQSADTINYTEDMGVENLRYYKEHMAPAHTLLSKLTLTERG</sequence>
<comment type="caution">
    <text evidence="2">The sequence shown here is derived from an EMBL/GenBank/DDBJ whole genome shotgun (WGS) entry which is preliminary data.</text>
</comment>
<organism evidence="2 3">
    <name type="scientific">Blautia difficilis</name>
    <dbReference type="NCBI Taxonomy" id="2763027"/>
    <lineage>
        <taxon>Bacteria</taxon>
        <taxon>Bacillati</taxon>
        <taxon>Bacillota</taxon>
        <taxon>Clostridia</taxon>
        <taxon>Lachnospirales</taxon>
        <taxon>Lachnospiraceae</taxon>
        <taxon>Blautia</taxon>
    </lineage>
</organism>
<reference evidence="2 3" key="1">
    <citation type="submission" date="2020-08" db="EMBL/GenBank/DDBJ databases">
        <title>Genome public.</title>
        <authorList>
            <person name="Liu C."/>
            <person name="Sun Q."/>
        </authorList>
    </citation>
    <scope>NUCLEOTIDE SEQUENCE [LARGE SCALE GENOMIC DNA]</scope>
    <source>
        <strain evidence="2 3">M29</strain>
    </source>
</reference>
<accession>A0ABR7IF43</accession>
<keyword evidence="3" id="KW-1185">Reference proteome</keyword>
<dbReference type="SUPFAM" id="SSF55729">
    <property type="entry name" value="Acyl-CoA N-acyltransferases (Nat)"/>
    <property type="match status" value="2"/>
</dbReference>
<dbReference type="InterPro" id="IPR024320">
    <property type="entry name" value="LPG_synthase_C"/>
</dbReference>
<dbReference type="InterPro" id="IPR016732">
    <property type="entry name" value="UCP018688"/>
</dbReference>
<feature type="domain" description="Phosphatidylglycerol lysyltransferase C-terminal" evidence="1">
    <location>
        <begin position="66"/>
        <end position="325"/>
    </location>
</feature>
<dbReference type="PANTHER" id="PTHR41373">
    <property type="entry name" value="DUF2156 DOMAIN-CONTAINING PROTEIN"/>
    <property type="match status" value="1"/>
</dbReference>
<dbReference type="Gene3D" id="3.40.630.30">
    <property type="match status" value="2"/>
</dbReference>
<dbReference type="EMBL" id="JACOQG010000002">
    <property type="protein sequence ID" value="MBC5778630.1"/>
    <property type="molecule type" value="Genomic_DNA"/>
</dbReference>
<name>A0ABR7IF43_9FIRM</name>